<reference evidence="3" key="1">
    <citation type="journal article" date="2020" name="Stud. Mycol.">
        <title>101 Dothideomycetes genomes: A test case for predicting lifestyles and emergence of pathogens.</title>
        <authorList>
            <person name="Haridas S."/>
            <person name="Albert R."/>
            <person name="Binder M."/>
            <person name="Bloem J."/>
            <person name="LaButti K."/>
            <person name="Salamov A."/>
            <person name="Andreopoulos B."/>
            <person name="Baker S."/>
            <person name="Barry K."/>
            <person name="Bills G."/>
            <person name="Bluhm B."/>
            <person name="Cannon C."/>
            <person name="Castanera R."/>
            <person name="Culley D."/>
            <person name="Daum C."/>
            <person name="Ezra D."/>
            <person name="Gonzalez J."/>
            <person name="Henrissat B."/>
            <person name="Kuo A."/>
            <person name="Liang C."/>
            <person name="Lipzen A."/>
            <person name="Lutzoni F."/>
            <person name="Magnuson J."/>
            <person name="Mondo S."/>
            <person name="Nolan M."/>
            <person name="Ohm R."/>
            <person name="Pangilinan J."/>
            <person name="Park H.-J."/>
            <person name="Ramirez L."/>
            <person name="Alfaro M."/>
            <person name="Sun H."/>
            <person name="Tritt A."/>
            <person name="Yoshinaga Y."/>
            <person name="Zwiers L.-H."/>
            <person name="Turgeon B."/>
            <person name="Goodwin S."/>
            <person name="Spatafora J."/>
            <person name="Crous P."/>
            <person name="Grigoriev I."/>
        </authorList>
    </citation>
    <scope>NUCLEOTIDE SEQUENCE [LARGE SCALE GENOMIC DNA]</scope>
    <source>
        <strain evidence="3">CBS 304.66</strain>
    </source>
</reference>
<feature type="region of interest" description="Disordered" evidence="1">
    <location>
        <begin position="557"/>
        <end position="633"/>
    </location>
</feature>
<gene>
    <name evidence="2" type="ORF">CC78DRAFT_543382</name>
</gene>
<organism evidence="2 3">
    <name type="scientific">Lojkania enalia</name>
    <dbReference type="NCBI Taxonomy" id="147567"/>
    <lineage>
        <taxon>Eukaryota</taxon>
        <taxon>Fungi</taxon>
        <taxon>Dikarya</taxon>
        <taxon>Ascomycota</taxon>
        <taxon>Pezizomycotina</taxon>
        <taxon>Dothideomycetes</taxon>
        <taxon>Pleosporomycetidae</taxon>
        <taxon>Pleosporales</taxon>
        <taxon>Pleosporales incertae sedis</taxon>
        <taxon>Lojkania</taxon>
    </lineage>
</organism>
<evidence type="ECO:0000313" key="2">
    <source>
        <dbReference type="EMBL" id="KAF2265295.1"/>
    </source>
</evidence>
<dbReference type="AlphaFoldDB" id="A0A9P4KB72"/>
<accession>A0A9P4KB72</accession>
<sequence length="682" mass="77462">MLRWQRIWQATGCDSRASSDCGERGLRVNQTAATRPAPGRGLDVAWTWCQALSRSVFAREEPFAPAPHLHEPSVMAFYPAKCAPLARLRGHRRPSTPRRQLSPPLLSLPFPPLLHARRPVRSFCPTTLNKSAAPVAPPPRFASLIPPVVPFYPPVNGFPSPAMGLLDLSNELLREILDHIDSDPEKLVTLDRRAYLSQESFKPPQQLDPYQAQTIASFRLTCKRFSDLGAIHQFSRVTTRFSRKGLERLENIAGQEHLAKHVKKFSYMVPFFYVDGRERVRELLPTLSESLGSLDVRHFVQKIEDQKKIVQNKEDVRVLNKAISAFTSLQHVQILRLQDQEDGMLISYIRRHEELNQLVELKWPPACSHSAKTIGAALLASRSPCTRFSSPMLSPQSAMALAANDPPNTFSLLAERLTCLELHFDDGTDLDDRMRELSPLAKVVFNAAKNMQAVHIGFPSHRPLSLKLEEIFHNVKWDKLLAFGIQAWRLDADEIIGLARRHRERLRGLRLRDVLLKEGSRWKDVLAFLRNDMMRLDWVSLRRIDYEKHFDEQLVMGAEVPDDHPIGSSDDESDDWDRDQNDELDDNIIQDNLYDGESDGSLDDSDSDFGTDEPEQGGNMDFPPLSPDTPASVPWCNNCNGRMGHLDSTEGLGDDGIAVTYPQRKLWEKWVVRRSCNEHSHK</sequence>
<keyword evidence="3" id="KW-1185">Reference proteome</keyword>
<protein>
    <submittedName>
        <fullName evidence="2">Uncharacterized protein</fullName>
    </submittedName>
</protein>
<proteinExistence type="predicted"/>
<evidence type="ECO:0000313" key="3">
    <source>
        <dbReference type="Proteomes" id="UP000800093"/>
    </source>
</evidence>
<comment type="caution">
    <text evidence="2">The sequence shown here is derived from an EMBL/GenBank/DDBJ whole genome shotgun (WGS) entry which is preliminary data.</text>
</comment>
<dbReference type="Proteomes" id="UP000800093">
    <property type="component" value="Unassembled WGS sequence"/>
</dbReference>
<feature type="compositionally biased region" description="Acidic residues" evidence="1">
    <location>
        <begin position="569"/>
        <end position="615"/>
    </location>
</feature>
<dbReference type="EMBL" id="ML986608">
    <property type="protein sequence ID" value="KAF2265295.1"/>
    <property type="molecule type" value="Genomic_DNA"/>
</dbReference>
<evidence type="ECO:0000256" key="1">
    <source>
        <dbReference type="SAM" id="MobiDB-lite"/>
    </source>
</evidence>
<name>A0A9P4KB72_9PLEO</name>
<dbReference type="OrthoDB" id="4179303at2759"/>